<dbReference type="InterPro" id="IPR029510">
    <property type="entry name" value="Ald_DH_CS_GLU"/>
</dbReference>
<dbReference type="PROSITE" id="PS00687">
    <property type="entry name" value="ALDEHYDE_DEHYDR_GLU"/>
    <property type="match status" value="1"/>
</dbReference>
<accession>A0A7R9L929</accession>
<name>A0A7R9L929_9ACAR</name>
<dbReference type="OrthoDB" id="5811799at2759"/>
<dbReference type="InterPro" id="IPR016161">
    <property type="entry name" value="Ald_DH/histidinol_DH"/>
</dbReference>
<dbReference type="EMBL" id="CAJPVJ010000076">
    <property type="protein sequence ID" value="CAG2160311.1"/>
    <property type="molecule type" value="Genomic_DNA"/>
</dbReference>
<protein>
    <submittedName>
        <fullName evidence="2">Uncharacterized protein</fullName>
    </submittedName>
</protein>
<dbReference type="EMBL" id="OC914901">
    <property type="protein sequence ID" value="CAD7637345.1"/>
    <property type="molecule type" value="Genomic_DNA"/>
</dbReference>
<proteinExistence type="predicted"/>
<gene>
    <name evidence="2" type="ORF">ONB1V03_LOCUS761</name>
</gene>
<keyword evidence="3" id="KW-1185">Reference proteome</keyword>
<feature type="active site" evidence="1">
    <location>
        <position position="14"/>
    </location>
</feature>
<evidence type="ECO:0000313" key="2">
    <source>
        <dbReference type="EMBL" id="CAD7637345.1"/>
    </source>
</evidence>
<reference evidence="2" key="1">
    <citation type="submission" date="2020-11" db="EMBL/GenBank/DDBJ databases">
        <authorList>
            <person name="Tran Van P."/>
        </authorList>
    </citation>
    <scope>NUCLEOTIDE SEQUENCE</scope>
</reference>
<evidence type="ECO:0000313" key="3">
    <source>
        <dbReference type="Proteomes" id="UP000728032"/>
    </source>
</evidence>
<evidence type="ECO:0000256" key="1">
    <source>
        <dbReference type="PROSITE-ProRule" id="PRU10007"/>
    </source>
</evidence>
<dbReference type="SUPFAM" id="SSF53720">
    <property type="entry name" value="ALDH-like"/>
    <property type="match status" value="1"/>
</dbReference>
<dbReference type="Proteomes" id="UP000728032">
    <property type="component" value="Unassembled WGS sequence"/>
</dbReference>
<dbReference type="AlphaFoldDB" id="A0A7R9L929"/>
<dbReference type="GO" id="GO:0016491">
    <property type="term" value="F:oxidoreductase activity"/>
    <property type="evidence" value="ECO:0007669"/>
    <property type="project" value="InterPro"/>
</dbReference>
<sequence>MQYATENIIPVTLELGGKSPNIFFEDVMDKDDDYLDKALEGFAMHLKSNKTKSWVVLQQVVLKVLNCLQAVVIVRKSVKVLVYGRVLRIPLIVRVVRLKLVVYGPTATISTLHMLHSVVIRNQIMVVYCQHSLQKSHVLMRRLNNAINKNYNAVMPYLLNASGVKKKLGASYVNWLNYLPVQQFIQIRRLESGKISWRYNSMSKLRQMIWKNG</sequence>
<organism evidence="2">
    <name type="scientific">Oppiella nova</name>
    <dbReference type="NCBI Taxonomy" id="334625"/>
    <lineage>
        <taxon>Eukaryota</taxon>
        <taxon>Metazoa</taxon>
        <taxon>Ecdysozoa</taxon>
        <taxon>Arthropoda</taxon>
        <taxon>Chelicerata</taxon>
        <taxon>Arachnida</taxon>
        <taxon>Acari</taxon>
        <taxon>Acariformes</taxon>
        <taxon>Sarcoptiformes</taxon>
        <taxon>Oribatida</taxon>
        <taxon>Brachypylina</taxon>
        <taxon>Oppioidea</taxon>
        <taxon>Oppiidae</taxon>
        <taxon>Oppiella</taxon>
    </lineage>
</organism>